<dbReference type="InterPro" id="IPR011010">
    <property type="entry name" value="DNA_brk_join_enz"/>
</dbReference>
<evidence type="ECO:0000259" key="3">
    <source>
        <dbReference type="Pfam" id="PF13102"/>
    </source>
</evidence>
<keyword evidence="2" id="KW-0233">DNA recombination</keyword>
<feature type="domain" description="Phage integrase SAM-like" evidence="3">
    <location>
        <begin position="105"/>
        <end position="199"/>
    </location>
</feature>
<evidence type="ECO:0000256" key="1">
    <source>
        <dbReference type="ARBA" id="ARBA00023125"/>
    </source>
</evidence>
<dbReference type="Gene3D" id="1.10.443.10">
    <property type="entry name" value="Intergrase catalytic core"/>
    <property type="match status" value="1"/>
</dbReference>
<protein>
    <recommendedName>
        <fullName evidence="3">Phage integrase SAM-like domain-containing protein</fullName>
    </recommendedName>
</protein>
<dbReference type="SUPFAM" id="SSF56349">
    <property type="entry name" value="DNA breaking-rejoining enzymes"/>
    <property type="match status" value="1"/>
</dbReference>
<reference evidence="4" key="1">
    <citation type="submission" date="2019-03" db="EMBL/GenBank/DDBJ databases">
        <title>Single cell metagenomics reveals metabolic interactions within the superorganism composed of flagellate Streblomastix strix and complex community of Bacteroidetes bacteria on its surface.</title>
        <authorList>
            <person name="Treitli S.C."/>
            <person name="Kolisko M."/>
            <person name="Husnik F."/>
            <person name="Keeling P."/>
            <person name="Hampl V."/>
        </authorList>
    </citation>
    <scope>NUCLEOTIDE SEQUENCE</scope>
    <source>
        <strain evidence="4">STM</strain>
    </source>
</reference>
<evidence type="ECO:0000313" key="4">
    <source>
        <dbReference type="EMBL" id="KAA6327842.1"/>
    </source>
</evidence>
<dbReference type="PANTHER" id="PTHR30349">
    <property type="entry name" value="PHAGE INTEGRASE-RELATED"/>
    <property type="match status" value="1"/>
</dbReference>
<dbReference type="GO" id="GO:0006310">
    <property type="term" value="P:DNA recombination"/>
    <property type="evidence" value="ECO:0007669"/>
    <property type="project" value="UniProtKB-KW"/>
</dbReference>
<dbReference type="AlphaFoldDB" id="A0A5J4R2C1"/>
<sequence>MPTFKAEIQKHQKRADGTYNVKIRITHGGKAVRIPTPFYVSKEDVIKSLKIKNQIIIDKTDELIKKYRDECNNLELQHRDMPVSEVAVRLKNLLERRNGENYIDFIAFARSWIEKNKDKKGIKNYKSTINSLIKHTGTDKLNILDINFKFLTKYANYINKQKEEKNKQVLEKGERVTTNRALSLYLGNIRHLHNEAKKEYNDEDIGKIPIPLSPFSKFSIHKPETTRKRAISAELIKKIYLLPDKMVYEGSKGLRYNLAKDMFIMSFCLLGMNSIDIFTCNIIKDNVITYFRSKTKDRRSDNAEIQVKIHPFLYPLYEKYSDTDNKFVFNIYKRYSTYQNFNSAINIGLKEIGRELGIEDLEFYSGRHSFATIALNDVGIDKYTVHAALNHIDETMRVTDIYIKKDFTAINEANRKVIEYVFEK</sequence>
<dbReference type="Gene3D" id="1.10.150.130">
    <property type="match status" value="1"/>
</dbReference>
<gene>
    <name evidence="4" type="ORF">EZS27_023192</name>
</gene>
<dbReference type="InterPro" id="IPR050090">
    <property type="entry name" value="Tyrosine_recombinase_XerCD"/>
</dbReference>
<keyword evidence="1" id="KW-0238">DNA-binding</keyword>
<comment type="caution">
    <text evidence="4">The sequence shown here is derived from an EMBL/GenBank/DDBJ whole genome shotgun (WGS) entry which is preliminary data.</text>
</comment>
<name>A0A5J4R2C1_9ZZZZ</name>
<dbReference type="Pfam" id="PF13102">
    <property type="entry name" value="Phage_int_SAM_5"/>
    <property type="match status" value="1"/>
</dbReference>
<dbReference type="GO" id="GO:0003677">
    <property type="term" value="F:DNA binding"/>
    <property type="evidence" value="ECO:0007669"/>
    <property type="project" value="UniProtKB-KW"/>
</dbReference>
<proteinExistence type="predicted"/>
<evidence type="ECO:0000256" key="2">
    <source>
        <dbReference type="ARBA" id="ARBA00023172"/>
    </source>
</evidence>
<dbReference type="GO" id="GO:0015074">
    <property type="term" value="P:DNA integration"/>
    <property type="evidence" value="ECO:0007669"/>
    <property type="project" value="InterPro"/>
</dbReference>
<accession>A0A5J4R2C1</accession>
<dbReference type="PANTHER" id="PTHR30349:SF64">
    <property type="entry name" value="PROPHAGE INTEGRASE INTD-RELATED"/>
    <property type="match status" value="1"/>
</dbReference>
<dbReference type="InterPro" id="IPR010998">
    <property type="entry name" value="Integrase_recombinase_N"/>
</dbReference>
<dbReference type="EMBL" id="SNRY01001920">
    <property type="protein sequence ID" value="KAA6327842.1"/>
    <property type="molecule type" value="Genomic_DNA"/>
</dbReference>
<dbReference type="InterPro" id="IPR025269">
    <property type="entry name" value="SAM-like_dom"/>
</dbReference>
<dbReference type="InterPro" id="IPR013762">
    <property type="entry name" value="Integrase-like_cat_sf"/>
</dbReference>
<organism evidence="4">
    <name type="scientific">termite gut metagenome</name>
    <dbReference type="NCBI Taxonomy" id="433724"/>
    <lineage>
        <taxon>unclassified sequences</taxon>
        <taxon>metagenomes</taxon>
        <taxon>organismal metagenomes</taxon>
    </lineage>
</organism>